<protein>
    <submittedName>
        <fullName evidence="1">Uncharacterized protein</fullName>
    </submittedName>
</protein>
<sequence>MKNSCVFIPTVKTKDRGEVESKLFKDLLSHTNNDRTLSGQIYAATKMIGGLNRLEGIKYDKNGEPTYNSLNKAIGLDEIINGNKSIHDKLFNAGIITDSGADVEFDKATDAYAKAASFNESNQDLVGVPRKRDGKFIVNVSNQTAANINDKARIKFKNDLNNKLLTYLNNLGFDVSFMEDSKKAGLFDPTIAETNANGLKTIIGIAKGDVGEQVFPEEFAHVIVAGMEGNGILDRLRRVVTPETAKALFGDDLYNQYIEEYSNGKKTAEEYVVDEAIGRLLADYLKEGNPDYLLNRFWMAAKAILGRGSTDDIDSLINEAKMALKSISEAIEGGDDTIVSKDAIMTARSMAHLTKRIGSMRDIAEESRAILAKKITLNDKLNLGDEAREESMATFTEINKLMDENKNAAAVLSFMYDTAKTLSQIQDNIVTFSAMVPNNGLSASDGDMIRMAGTARTITQMRAFNDGYADIMNDLMGIHTFVENGTISLDEATENDIQELATQILGMMAQINSYVKDLRFDAIKTVVQIFYGNGPQNNLKSTANFDIMSAEQFMRVCNNDITAAGRLLSSLGESTNPIASMVHRIVTLQQSKRNRRIMDIVSRIENASKKLTDKGYSTDFIYQRDEDGIPTGWLIGPYDMKAFYDDREAYKKTLEENPALTREDVARKMYWWDKNNTKSILVDEENGRKEDVPKNPKYASEAYNNLDDAQKAYYDELMAYKAQLESMLPGIYRSLYRAPQMRNDLAETFDPMKPVESAKLIWSSMKESFIRREDEQDFGEEAVYRDDNGVKHILLDFDGEPIRKVPIYFANMIHDKRRLNTDFTRAMNAYASMCVNYDEMSKITDMLEMIASYVKEQYETPHTSGNKEVQGRVSLFGRVFTKPYLYGKGGSNLYKAIRSFIDANVYGKTMNDLGETRLDNPFSNEDGEGKTYVIDHNTLFKSFMAYGSIAKLGVNLFSGLSNVTMGETQMYLEATAGEFFGLKDLAIAKKNYLKDLPKYLENMEKRQKSDKMSLLMTLFNMDEDAFREVQERKYNNNFIRRVLGDASWFFLQTAGEHKLHVTGGYAMLYNTKLYDKSGNEVSNMYDALEVVKTDTGYTIRIKPDMYIKYDEKGALTRNLDVSEAIEKNGEKYIKLDNDSANLGQFFDNMSTYINRVNAGLHGGYAQTEKGAAHMSAVGKLLMQFRQWMPGHYNRRFAKNYYDPATNTYRAGFYRTAATVLLNIAKDAKRGKLNLVTTWNNLDKVEKANMLRAFTELRMFVYMMIGTMLGFGEPRKEDGYWGQKLFAYQFNRLKTEIGASFPINVDFLNNAMTIIQTPAAAIESLQDIINIVNVSNMFDEIESGRYEGWSKWERDAIKALPLSQIIRIRDLSTEDYIFNIYRSNGYRPNK</sequence>
<accession>A0A8S5V2I2</accession>
<organism evidence="1">
    <name type="scientific">CrAss-like virus sp. ctelJ1</name>
    <dbReference type="NCBI Taxonomy" id="2825838"/>
    <lineage>
        <taxon>Viruses</taxon>
        <taxon>Duplodnaviria</taxon>
        <taxon>Heunggongvirae</taxon>
        <taxon>Uroviricota</taxon>
        <taxon>Caudoviricetes</taxon>
        <taxon>Crassvirales</taxon>
    </lineage>
</organism>
<reference evidence="1" key="1">
    <citation type="journal article" date="2021" name="Proc. Natl. Acad. Sci. U.S.A.">
        <title>A Catalog of Tens of Thousands of Viruses from Human Metagenomes Reveals Hidden Associations with Chronic Diseases.</title>
        <authorList>
            <person name="Tisza M.J."/>
            <person name="Buck C.B."/>
        </authorList>
    </citation>
    <scope>NUCLEOTIDE SEQUENCE</scope>
    <source>
        <strain evidence="1">CtelJ1</strain>
    </source>
</reference>
<proteinExistence type="predicted"/>
<name>A0A8S5V2I2_9CAUD</name>
<dbReference type="EMBL" id="BK016184">
    <property type="protein sequence ID" value="DAG00918.1"/>
    <property type="molecule type" value="Genomic_DNA"/>
</dbReference>
<evidence type="ECO:0000313" key="1">
    <source>
        <dbReference type="EMBL" id="DAG00918.1"/>
    </source>
</evidence>